<evidence type="ECO:0000259" key="2">
    <source>
        <dbReference type="PROSITE" id="PS51898"/>
    </source>
</evidence>
<dbReference type="InterPro" id="IPR013762">
    <property type="entry name" value="Integrase-like_cat_sf"/>
</dbReference>
<dbReference type="PROSITE" id="PS51898">
    <property type="entry name" value="TYR_RECOMBINASE"/>
    <property type="match status" value="1"/>
</dbReference>
<feature type="domain" description="Tyr recombinase" evidence="2">
    <location>
        <begin position="150"/>
        <end position="352"/>
    </location>
</feature>
<dbReference type="InterPro" id="IPR002104">
    <property type="entry name" value="Integrase_catalytic"/>
</dbReference>
<dbReference type="EMBL" id="BATA01000042">
    <property type="protein sequence ID" value="GAD52989.1"/>
    <property type="molecule type" value="Genomic_DNA"/>
</dbReference>
<dbReference type="SUPFAM" id="SSF56349">
    <property type="entry name" value="DNA breaking-rejoining enzymes"/>
    <property type="match status" value="1"/>
</dbReference>
<dbReference type="eggNOG" id="arCOG01241">
    <property type="taxonomic scope" value="Archaea"/>
</dbReference>
<dbReference type="GO" id="GO:0003677">
    <property type="term" value="F:DNA binding"/>
    <property type="evidence" value="ECO:0007669"/>
    <property type="project" value="InterPro"/>
</dbReference>
<organism evidence="3 4">
    <name type="scientific">Halarchaeum acidiphilum MH1-52-1</name>
    <dbReference type="NCBI Taxonomy" id="1261545"/>
    <lineage>
        <taxon>Archaea</taxon>
        <taxon>Methanobacteriati</taxon>
        <taxon>Methanobacteriota</taxon>
        <taxon>Stenosarchaea group</taxon>
        <taxon>Halobacteria</taxon>
        <taxon>Halobacteriales</taxon>
        <taxon>Halobacteriaceae</taxon>
    </lineage>
</organism>
<dbReference type="AlphaFoldDB" id="U3A5Q7"/>
<comment type="caution">
    <text evidence="3">The sequence shown here is derived from an EMBL/GenBank/DDBJ whole genome shotgun (WGS) entry which is preliminary data.</text>
</comment>
<dbReference type="Proteomes" id="UP000016986">
    <property type="component" value="Unassembled WGS sequence"/>
</dbReference>
<accession>U3A5Q7</accession>
<dbReference type="GO" id="GO:0015074">
    <property type="term" value="P:DNA integration"/>
    <property type="evidence" value="ECO:0007669"/>
    <property type="project" value="InterPro"/>
</dbReference>
<dbReference type="CDD" id="cd00397">
    <property type="entry name" value="DNA_BRE_C"/>
    <property type="match status" value="1"/>
</dbReference>
<dbReference type="Gene3D" id="1.10.443.10">
    <property type="entry name" value="Intergrase catalytic core"/>
    <property type="match status" value="1"/>
</dbReference>
<name>U3A5Q7_9EURY</name>
<protein>
    <recommendedName>
        <fullName evidence="2">Tyr recombinase domain-containing protein</fullName>
    </recommendedName>
</protein>
<proteinExistence type="predicted"/>
<reference evidence="3 4" key="1">
    <citation type="submission" date="2013-09" db="EMBL/GenBank/DDBJ databases">
        <title>Whole genome sequencing of Halarchaeum acidiphilum strain MH1-52-1.</title>
        <authorList>
            <person name="Shimane Y."/>
            <person name="Minegishi H."/>
            <person name="Nishi S."/>
            <person name="Echigo A."/>
            <person name="Shuto A."/>
            <person name="Konishi M."/>
            <person name="Ito T."/>
            <person name="Ohkuma M."/>
            <person name="Ohta Y."/>
            <person name="Nagano Y."/>
            <person name="Tsubouchi T."/>
            <person name="Mori K."/>
            <person name="Usui K."/>
            <person name="Kamekura M."/>
            <person name="Usami R."/>
            <person name="Takaki Y."/>
            <person name="Hatada Y."/>
        </authorList>
    </citation>
    <scope>NUCLEOTIDE SEQUENCE [LARGE SCALE GENOMIC DNA]</scope>
    <source>
        <strain evidence="3 4">JCM 16109</strain>
    </source>
</reference>
<keyword evidence="4" id="KW-1185">Reference proteome</keyword>
<dbReference type="Pfam" id="PF00589">
    <property type="entry name" value="Phage_integrase"/>
    <property type="match status" value="1"/>
</dbReference>
<dbReference type="InterPro" id="IPR011010">
    <property type="entry name" value="DNA_brk_join_enz"/>
</dbReference>
<dbReference type="GO" id="GO:0006310">
    <property type="term" value="P:DNA recombination"/>
    <property type="evidence" value="ECO:0007669"/>
    <property type="project" value="UniProtKB-KW"/>
</dbReference>
<keyword evidence="1" id="KW-0233">DNA recombination</keyword>
<evidence type="ECO:0000256" key="1">
    <source>
        <dbReference type="ARBA" id="ARBA00023172"/>
    </source>
</evidence>
<evidence type="ECO:0000313" key="3">
    <source>
        <dbReference type="EMBL" id="GAD52989.1"/>
    </source>
</evidence>
<sequence>MTENDYESFKRGFMEWLLTEGKNTYRGRGYSDSTVEHTHYKIDEAYRWKWEKTGEYTTEFTPEDATELIGFMVKRTSHPDRYIYGFEKSIRRLFKYFREELNRHIEEEWDHGIEIEQSRGSSEHIKDKFYPEEMNAVYEAALNEYSLPSYYRKSMTSEERNELKILVAQRLGIPKAEVGADEFKEASSWKIPSMVAVASDCGLRPIEIGRTEADWFDLDNALMVVPAEKSTKNRENWECWLSDKTVNAVSNWLSERAKYEKYDGEDEMWLTRDGNPYKARSLNRILDKLMEGAGISTTTRKLSWYSFRHGAASLWVEEEDLARAKTQLRHQSIKTTEKYIRNGDGRNRQSGGVW</sequence>
<gene>
    <name evidence="3" type="ORF">MBEHAL_1749</name>
</gene>
<evidence type="ECO:0000313" key="4">
    <source>
        <dbReference type="Proteomes" id="UP000016986"/>
    </source>
</evidence>